<feature type="compositionally biased region" description="Polar residues" evidence="1">
    <location>
        <begin position="207"/>
        <end position="220"/>
    </location>
</feature>
<dbReference type="Proteomes" id="UP001632038">
    <property type="component" value="Unassembled WGS sequence"/>
</dbReference>
<sequence>MGCFLTMVIYVCGKDRKFVQVIFGDWIKRQGSVLLFTVTIGFESILMLWTMCYAHRQIKIRKGEEANYGCERAQLNHEKSQEVSSESHNKALSFVDHFLSVSDLGFCKNLKSEMTKRMASPPSLRSKGSQCLARKVSLAHDTGEQMPYDWTENHTEEDKNSDFGFKGEQFEHLPSVQESYNENLQENKYSANVLDVSSLKTNESEKIGSNSRNFTSCEDL</sequence>
<accession>A0ABD3B943</accession>
<keyword evidence="4" id="KW-1185">Reference proteome</keyword>
<evidence type="ECO:0000313" key="3">
    <source>
        <dbReference type="EMBL" id="KAL3613799.1"/>
    </source>
</evidence>
<evidence type="ECO:0000313" key="4">
    <source>
        <dbReference type="Proteomes" id="UP001632038"/>
    </source>
</evidence>
<proteinExistence type="predicted"/>
<feature type="region of interest" description="Disordered" evidence="1">
    <location>
        <begin position="200"/>
        <end position="220"/>
    </location>
</feature>
<gene>
    <name evidence="3" type="ORF">CASFOL_041873</name>
</gene>
<keyword evidence="2" id="KW-0472">Membrane</keyword>
<evidence type="ECO:0000256" key="2">
    <source>
        <dbReference type="SAM" id="Phobius"/>
    </source>
</evidence>
<keyword evidence="2" id="KW-0812">Transmembrane</keyword>
<dbReference type="EMBL" id="JAVIJP010000107">
    <property type="protein sequence ID" value="KAL3613799.1"/>
    <property type="molecule type" value="Genomic_DNA"/>
</dbReference>
<organism evidence="3 4">
    <name type="scientific">Castilleja foliolosa</name>
    <dbReference type="NCBI Taxonomy" id="1961234"/>
    <lineage>
        <taxon>Eukaryota</taxon>
        <taxon>Viridiplantae</taxon>
        <taxon>Streptophyta</taxon>
        <taxon>Embryophyta</taxon>
        <taxon>Tracheophyta</taxon>
        <taxon>Spermatophyta</taxon>
        <taxon>Magnoliopsida</taxon>
        <taxon>eudicotyledons</taxon>
        <taxon>Gunneridae</taxon>
        <taxon>Pentapetalae</taxon>
        <taxon>asterids</taxon>
        <taxon>lamiids</taxon>
        <taxon>Lamiales</taxon>
        <taxon>Orobanchaceae</taxon>
        <taxon>Pedicularideae</taxon>
        <taxon>Castillejinae</taxon>
        <taxon>Castilleja</taxon>
    </lineage>
</organism>
<comment type="caution">
    <text evidence="3">The sequence shown here is derived from an EMBL/GenBank/DDBJ whole genome shotgun (WGS) entry which is preliminary data.</text>
</comment>
<evidence type="ECO:0000256" key="1">
    <source>
        <dbReference type="SAM" id="MobiDB-lite"/>
    </source>
</evidence>
<dbReference type="AlphaFoldDB" id="A0ABD3B943"/>
<keyword evidence="2" id="KW-1133">Transmembrane helix</keyword>
<protein>
    <submittedName>
        <fullName evidence="3">Uncharacterized protein</fullName>
    </submittedName>
</protein>
<feature type="transmembrane region" description="Helical" evidence="2">
    <location>
        <begin position="33"/>
        <end position="54"/>
    </location>
</feature>
<reference evidence="4" key="1">
    <citation type="journal article" date="2024" name="IScience">
        <title>Strigolactones Initiate the Formation of Haustorium-like Structures in Castilleja.</title>
        <authorList>
            <person name="Buerger M."/>
            <person name="Peterson D."/>
            <person name="Chory J."/>
        </authorList>
    </citation>
    <scope>NUCLEOTIDE SEQUENCE [LARGE SCALE GENOMIC DNA]</scope>
</reference>
<name>A0ABD3B943_9LAMI</name>